<dbReference type="InterPro" id="IPR029071">
    <property type="entry name" value="Ubiquitin-like_domsf"/>
</dbReference>
<feature type="domain" description="Ubiquitin-like" evidence="1">
    <location>
        <begin position="1"/>
        <end position="57"/>
    </location>
</feature>
<dbReference type="InterPro" id="IPR000626">
    <property type="entry name" value="Ubiquitin-like_dom"/>
</dbReference>
<evidence type="ECO:0000313" key="2">
    <source>
        <dbReference type="EMBL" id="KAJ7972369.1"/>
    </source>
</evidence>
<dbReference type="GO" id="GO:0043161">
    <property type="term" value="P:proteasome-mediated ubiquitin-dependent protein catabolic process"/>
    <property type="evidence" value="ECO:0007669"/>
    <property type="project" value="TreeGrafter"/>
</dbReference>
<dbReference type="GO" id="GO:0043130">
    <property type="term" value="F:ubiquitin binding"/>
    <property type="evidence" value="ECO:0007669"/>
    <property type="project" value="TreeGrafter"/>
</dbReference>
<keyword evidence="3" id="KW-1185">Reference proteome</keyword>
<dbReference type="SMART" id="SM00213">
    <property type="entry name" value="UBQ"/>
    <property type="match status" value="2"/>
</dbReference>
<evidence type="ECO:0000259" key="1">
    <source>
        <dbReference type="PROSITE" id="PS50053"/>
    </source>
</evidence>
<organism evidence="2 3">
    <name type="scientific">Quillaja saponaria</name>
    <name type="common">Soap bark tree</name>
    <dbReference type="NCBI Taxonomy" id="32244"/>
    <lineage>
        <taxon>Eukaryota</taxon>
        <taxon>Viridiplantae</taxon>
        <taxon>Streptophyta</taxon>
        <taxon>Embryophyta</taxon>
        <taxon>Tracheophyta</taxon>
        <taxon>Spermatophyta</taxon>
        <taxon>Magnoliopsida</taxon>
        <taxon>eudicotyledons</taxon>
        <taxon>Gunneridae</taxon>
        <taxon>Pentapetalae</taxon>
        <taxon>rosids</taxon>
        <taxon>fabids</taxon>
        <taxon>Fabales</taxon>
        <taxon>Quillajaceae</taxon>
        <taxon>Quillaja</taxon>
    </lineage>
</organism>
<dbReference type="PROSITE" id="PS50053">
    <property type="entry name" value="UBIQUITIN_2"/>
    <property type="match status" value="2"/>
</dbReference>
<gene>
    <name evidence="2" type="ORF">O6P43_010272</name>
</gene>
<dbReference type="GO" id="GO:0070628">
    <property type="term" value="F:proteasome binding"/>
    <property type="evidence" value="ECO:0007669"/>
    <property type="project" value="TreeGrafter"/>
</dbReference>
<reference evidence="2" key="1">
    <citation type="journal article" date="2023" name="Science">
        <title>Elucidation of the pathway for biosynthesis of saponin adjuvants from the soapbark tree.</title>
        <authorList>
            <person name="Reed J."/>
            <person name="Orme A."/>
            <person name="El-Demerdash A."/>
            <person name="Owen C."/>
            <person name="Martin L.B.B."/>
            <person name="Misra R.C."/>
            <person name="Kikuchi S."/>
            <person name="Rejzek M."/>
            <person name="Martin A.C."/>
            <person name="Harkess A."/>
            <person name="Leebens-Mack J."/>
            <person name="Louveau T."/>
            <person name="Stephenson M.J."/>
            <person name="Osbourn A."/>
        </authorList>
    </citation>
    <scope>NUCLEOTIDE SEQUENCE</scope>
    <source>
        <strain evidence="2">S10</strain>
    </source>
</reference>
<feature type="domain" description="Ubiquitin-like" evidence="1">
    <location>
        <begin position="79"/>
        <end position="149"/>
    </location>
</feature>
<proteinExistence type="predicted"/>
<dbReference type="GO" id="GO:0005829">
    <property type="term" value="C:cytosol"/>
    <property type="evidence" value="ECO:0007669"/>
    <property type="project" value="TreeGrafter"/>
</dbReference>
<accession>A0AAD7VE80</accession>
<dbReference type="GO" id="GO:0005654">
    <property type="term" value="C:nucleoplasm"/>
    <property type="evidence" value="ECO:0007669"/>
    <property type="project" value="TreeGrafter"/>
</dbReference>
<protein>
    <submittedName>
        <fullName evidence="2">Ubiquitin family protein</fullName>
    </submittedName>
</protein>
<dbReference type="Gene3D" id="3.10.20.90">
    <property type="entry name" value="Phosphatidylinositol 3-kinase Catalytic Subunit, Chain A, domain 1"/>
    <property type="match status" value="2"/>
</dbReference>
<dbReference type="Proteomes" id="UP001163823">
    <property type="component" value="Chromosome 4"/>
</dbReference>
<dbReference type="SUPFAM" id="SSF54236">
    <property type="entry name" value="Ubiquitin-like"/>
    <property type="match status" value="2"/>
</dbReference>
<dbReference type="GO" id="GO:0031593">
    <property type="term" value="F:polyubiquitin modification-dependent protein binding"/>
    <property type="evidence" value="ECO:0007669"/>
    <property type="project" value="TreeGrafter"/>
</dbReference>
<dbReference type="EMBL" id="JARAOO010000004">
    <property type="protein sequence ID" value="KAJ7972369.1"/>
    <property type="molecule type" value="Genomic_DNA"/>
</dbReference>
<dbReference type="CDD" id="cd17039">
    <property type="entry name" value="Ubl_ubiquitin_like"/>
    <property type="match status" value="2"/>
</dbReference>
<dbReference type="Pfam" id="PF00240">
    <property type="entry name" value="ubiquitin"/>
    <property type="match status" value="2"/>
</dbReference>
<dbReference type="PANTHER" id="PTHR10621:SF63">
    <property type="entry name" value="UBIQUITIN-LIKE DOMAIN-CONTAINING PROTEIN"/>
    <property type="match status" value="1"/>
</dbReference>
<evidence type="ECO:0000313" key="3">
    <source>
        <dbReference type="Proteomes" id="UP001163823"/>
    </source>
</evidence>
<dbReference type="PANTHER" id="PTHR10621">
    <property type="entry name" value="UV EXCISION REPAIR PROTEIN RAD23"/>
    <property type="match status" value="1"/>
</dbReference>
<sequence>MVLFTIAGGEVVPEIEMPTHGNILDLKQKIEEEMYVPVGRQTLLFNGMELNNNYPIEYIYQEFVTLNLVVAPLHGQPKINVVVRSPSGEEYVRIKETASVADLRRKIVRLWGIPNEKLILRHLSKEMRDDLQLSAYYVTEGSEVEVTVTVDPR</sequence>
<dbReference type="KEGG" id="qsa:O6P43_010272"/>
<comment type="caution">
    <text evidence="2">The sequence shown here is derived from an EMBL/GenBank/DDBJ whole genome shotgun (WGS) entry which is preliminary data.</text>
</comment>
<dbReference type="AlphaFoldDB" id="A0AAD7VE80"/>
<name>A0AAD7VE80_QUISA</name>